<feature type="signal peptide" evidence="1">
    <location>
        <begin position="1"/>
        <end position="23"/>
    </location>
</feature>
<keyword evidence="1" id="KW-0732">Signal</keyword>
<evidence type="ECO:0008006" key="4">
    <source>
        <dbReference type="Google" id="ProtNLM"/>
    </source>
</evidence>
<dbReference type="NCBIfam" id="NF047539">
    <property type="entry name" value="XAC2610_fam"/>
    <property type="match status" value="1"/>
</dbReference>
<dbReference type="EMBL" id="JACOPR010000001">
    <property type="protein sequence ID" value="MBC5729453.1"/>
    <property type="molecule type" value="Genomic_DNA"/>
</dbReference>
<accession>A0ABR7HPM4</accession>
<dbReference type="PROSITE" id="PS51257">
    <property type="entry name" value="PROKAR_LIPOPROTEIN"/>
    <property type="match status" value="1"/>
</dbReference>
<dbReference type="RefSeq" id="WP_186962819.1">
    <property type="nucleotide sequence ID" value="NZ_JACOPR010000001.1"/>
</dbReference>
<dbReference type="Proteomes" id="UP000660021">
    <property type="component" value="Unassembled WGS sequence"/>
</dbReference>
<reference evidence="2 3" key="1">
    <citation type="submission" date="2020-08" db="EMBL/GenBank/DDBJ databases">
        <title>Genome public.</title>
        <authorList>
            <person name="Liu C."/>
            <person name="Sun Q."/>
        </authorList>
    </citation>
    <scope>NUCLEOTIDE SEQUENCE [LARGE SCALE GENOMIC DNA]</scope>
    <source>
        <strain evidence="2 3">New-38</strain>
    </source>
</reference>
<evidence type="ECO:0000313" key="3">
    <source>
        <dbReference type="Proteomes" id="UP000660021"/>
    </source>
</evidence>
<organism evidence="2 3">
    <name type="scientific">Pseudoflavonifractor hominis</name>
    <dbReference type="NCBI Taxonomy" id="2763059"/>
    <lineage>
        <taxon>Bacteria</taxon>
        <taxon>Bacillati</taxon>
        <taxon>Bacillota</taxon>
        <taxon>Clostridia</taxon>
        <taxon>Eubacteriales</taxon>
        <taxon>Oscillospiraceae</taxon>
        <taxon>Pseudoflavonifractor</taxon>
    </lineage>
</organism>
<dbReference type="SUPFAM" id="SSF69304">
    <property type="entry name" value="Tricorn protease N-terminal domain"/>
    <property type="match status" value="1"/>
</dbReference>
<gene>
    <name evidence="2" type="ORF">H8S34_01205</name>
</gene>
<protein>
    <recommendedName>
        <fullName evidence="4">Lipoprotein</fullName>
    </recommendedName>
</protein>
<feature type="chain" id="PRO_5046934195" description="Lipoprotein" evidence="1">
    <location>
        <begin position="24"/>
        <end position="250"/>
    </location>
</feature>
<evidence type="ECO:0000313" key="2">
    <source>
        <dbReference type="EMBL" id="MBC5729453.1"/>
    </source>
</evidence>
<name>A0ABR7HPM4_9FIRM</name>
<evidence type="ECO:0000256" key="1">
    <source>
        <dbReference type="SAM" id="SignalP"/>
    </source>
</evidence>
<sequence>MAQNKWPLALSAAVLLTGLCACAAPESVPTPTPEAAEDPEQEAVRWLSDENHRAFAVGDFWVTLNHIEEDKSRIQVWDPNHLSAPLQTMEQTLETPYFFGVSEVADANFDGYPDFGCLYFMGNQPTYWNYWLWDPEAGEFVEEPALAEVCAPEFDAAGQVVRSYTRGGYAGLVGTHAFYRWEEGELVCVRRTDSSVIPGATEEQDRVLLTVEDRIDGKLTPVVRAEYTVDSRGWFPVEEAWQDLAYHGES</sequence>
<keyword evidence="3" id="KW-1185">Reference proteome</keyword>
<proteinExistence type="predicted"/>
<comment type="caution">
    <text evidence="2">The sequence shown here is derived from an EMBL/GenBank/DDBJ whole genome shotgun (WGS) entry which is preliminary data.</text>
</comment>
<dbReference type="InterPro" id="IPR058087">
    <property type="entry name" value="XAC2610_dom"/>
</dbReference>